<organism evidence="1 2">
    <name type="scientific">Flavobacterium frigoritolerans</name>
    <dbReference type="NCBI Taxonomy" id="2987686"/>
    <lineage>
        <taxon>Bacteria</taxon>
        <taxon>Pseudomonadati</taxon>
        <taxon>Bacteroidota</taxon>
        <taxon>Flavobacteriia</taxon>
        <taxon>Flavobacteriales</taxon>
        <taxon>Flavobacteriaceae</taxon>
        <taxon>Flavobacterium</taxon>
    </lineage>
</organism>
<dbReference type="Proteomes" id="UP001151133">
    <property type="component" value="Unassembled WGS sequence"/>
</dbReference>
<dbReference type="AlphaFoldDB" id="A0A9X3C9W6"/>
<dbReference type="RefSeq" id="WP_264288497.1">
    <property type="nucleotide sequence ID" value="NZ_JAOZEV010000020.1"/>
</dbReference>
<dbReference type="EMBL" id="JAOZEV010000020">
    <property type="protein sequence ID" value="MCV9934315.1"/>
    <property type="molecule type" value="Genomic_DNA"/>
</dbReference>
<evidence type="ECO:0000313" key="2">
    <source>
        <dbReference type="Proteomes" id="UP001151133"/>
    </source>
</evidence>
<comment type="caution">
    <text evidence="1">The sequence shown here is derived from an EMBL/GenBank/DDBJ whole genome shotgun (WGS) entry which is preliminary data.</text>
</comment>
<evidence type="ECO:0008006" key="3">
    <source>
        <dbReference type="Google" id="ProtNLM"/>
    </source>
</evidence>
<keyword evidence="2" id="KW-1185">Reference proteome</keyword>
<name>A0A9X3C9W6_9FLAO</name>
<reference evidence="1" key="1">
    <citation type="submission" date="2022-10" db="EMBL/GenBank/DDBJ databases">
        <title>Two novel species of Flavobacterium.</title>
        <authorList>
            <person name="Liu Q."/>
            <person name="Xin Y.-H."/>
        </authorList>
    </citation>
    <scope>NUCLEOTIDE SEQUENCE</scope>
    <source>
        <strain evidence="1">LS1R47</strain>
    </source>
</reference>
<gene>
    <name evidence="1" type="ORF">OIU80_18710</name>
</gene>
<evidence type="ECO:0000313" key="1">
    <source>
        <dbReference type="EMBL" id="MCV9934315.1"/>
    </source>
</evidence>
<proteinExistence type="predicted"/>
<sequence>MKKFGVTILLSTLSIIYSDAQTINYDGKEFELSNVIASTTFLNGEKVLKIERDLTKVPFDINHLEKTVDEPTFLKLKNVEFENGIIEIKVLSQLQDPLPFKFSKGFIGLAFRVNKDNSAYQSIYLRPKAGRSENQLERNHTVQYYAYPNYKFAKLRKEEYKGQYETYANIDLNEWITIKIEVKDKKAILYLNGQKHPSFIVNEMLGDFNGSGIGLWVDVGTIGYFKELKIIKTK</sequence>
<dbReference type="Gene3D" id="2.60.120.560">
    <property type="entry name" value="Exo-inulinase, domain 1"/>
    <property type="match status" value="1"/>
</dbReference>
<protein>
    <recommendedName>
        <fullName evidence="3">DUF1080 domain-containing protein</fullName>
    </recommendedName>
</protein>
<accession>A0A9X3C9W6</accession>